<comment type="catalytic activity">
    <reaction evidence="11 12">
        <text>L-aspartate 4-semialdehyde + pyruvate = (2S,4S)-4-hydroxy-2,3,4,5-tetrahydrodipicolinate + H2O + H(+)</text>
        <dbReference type="Rhea" id="RHEA:34171"/>
        <dbReference type="ChEBI" id="CHEBI:15361"/>
        <dbReference type="ChEBI" id="CHEBI:15377"/>
        <dbReference type="ChEBI" id="CHEBI:15378"/>
        <dbReference type="ChEBI" id="CHEBI:67139"/>
        <dbReference type="ChEBI" id="CHEBI:537519"/>
        <dbReference type="EC" id="4.3.3.7"/>
    </reaction>
</comment>
<feature type="site" description="Part of a proton relay during catalysis" evidence="12">
    <location>
        <position position="108"/>
    </location>
</feature>
<feature type="site" description="Part of a proton relay during catalysis" evidence="12">
    <location>
        <position position="44"/>
    </location>
</feature>
<feature type="binding site" evidence="12 15">
    <location>
        <position position="204"/>
    </location>
    <ligand>
        <name>pyruvate</name>
        <dbReference type="ChEBI" id="CHEBI:15361"/>
    </ligand>
</feature>
<dbReference type="InterPro" id="IPR013785">
    <property type="entry name" value="Aldolase_TIM"/>
</dbReference>
<dbReference type="HAMAP" id="MF_00418">
    <property type="entry name" value="DapA"/>
    <property type="match status" value="1"/>
</dbReference>
<dbReference type="SUPFAM" id="SSF51569">
    <property type="entry name" value="Aldolase"/>
    <property type="match status" value="1"/>
</dbReference>
<dbReference type="EC" id="4.3.3.7" evidence="4 12"/>
<evidence type="ECO:0000256" key="6">
    <source>
        <dbReference type="ARBA" id="ARBA00022605"/>
    </source>
</evidence>
<gene>
    <name evidence="12" type="primary">dapA</name>
    <name evidence="16" type="ORF">FRD01_00935</name>
</gene>
<feature type="active site" description="Schiff-base intermediate with substrate" evidence="12 14">
    <location>
        <position position="162"/>
    </location>
</feature>
<evidence type="ECO:0000256" key="4">
    <source>
        <dbReference type="ARBA" id="ARBA00012086"/>
    </source>
</evidence>
<evidence type="ECO:0000256" key="11">
    <source>
        <dbReference type="ARBA" id="ARBA00047836"/>
    </source>
</evidence>
<keyword evidence="8 12" id="KW-0457">Lysine biosynthesis</keyword>
<keyword evidence="9 12" id="KW-0456">Lyase</keyword>
<dbReference type="GO" id="GO:0008840">
    <property type="term" value="F:4-hydroxy-tetrahydrodipicolinate synthase activity"/>
    <property type="evidence" value="ECO:0007669"/>
    <property type="project" value="UniProtKB-UniRule"/>
</dbReference>
<comment type="similarity">
    <text evidence="3 12 13">Belongs to the DapA family.</text>
</comment>
<evidence type="ECO:0000256" key="5">
    <source>
        <dbReference type="ARBA" id="ARBA00022490"/>
    </source>
</evidence>
<evidence type="ECO:0000256" key="3">
    <source>
        <dbReference type="ARBA" id="ARBA00007592"/>
    </source>
</evidence>
<dbReference type="InterPro" id="IPR005263">
    <property type="entry name" value="DapA"/>
</dbReference>
<feature type="binding site" evidence="12 15">
    <location>
        <position position="45"/>
    </location>
    <ligand>
        <name>pyruvate</name>
        <dbReference type="ChEBI" id="CHEBI:15361"/>
    </ligand>
</feature>
<dbReference type="PANTHER" id="PTHR12128">
    <property type="entry name" value="DIHYDRODIPICOLINATE SYNTHASE"/>
    <property type="match status" value="1"/>
</dbReference>
<keyword evidence="5 12" id="KW-0963">Cytoplasm</keyword>
<dbReference type="UniPathway" id="UPA00034">
    <property type="reaction ID" value="UER00017"/>
</dbReference>
<dbReference type="NCBIfam" id="TIGR00674">
    <property type="entry name" value="dapA"/>
    <property type="match status" value="1"/>
</dbReference>
<dbReference type="GO" id="GO:0019877">
    <property type="term" value="P:diaminopimelate biosynthetic process"/>
    <property type="evidence" value="ECO:0007669"/>
    <property type="project" value="UniProtKB-UniRule"/>
</dbReference>
<dbReference type="InterPro" id="IPR020624">
    <property type="entry name" value="Schiff_base-form_aldolases_CS"/>
</dbReference>
<evidence type="ECO:0000256" key="8">
    <source>
        <dbReference type="ARBA" id="ARBA00023154"/>
    </source>
</evidence>
<evidence type="ECO:0000256" key="1">
    <source>
        <dbReference type="ARBA" id="ARBA00003294"/>
    </source>
</evidence>
<comment type="subunit">
    <text evidence="12">Homotetramer; dimer of dimers.</text>
</comment>
<evidence type="ECO:0000256" key="15">
    <source>
        <dbReference type="PIRSR" id="PIRSR001365-2"/>
    </source>
</evidence>
<evidence type="ECO:0000256" key="7">
    <source>
        <dbReference type="ARBA" id="ARBA00022915"/>
    </source>
</evidence>
<evidence type="ECO:0000256" key="2">
    <source>
        <dbReference type="ARBA" id="ARBA00005120"/>
    </source>
</evidence>
<reference evidence="16 17" key="1">
    <citation type="submission" date="2019-08" db="EMBL/GenBank/DDBJ databases">
        <authorList>
            <person name="Liang Q."/>
        </authorList>
    </citation>
    <scope>NUCLEOTIDE SEQUENCE [LARGE SCALE GENOMIC DNA]</scope>
    <source>
        <strain evidence="16 17">V1718</strain>
    </source>
</reference>
<evidence type="ECO:0000256" key="10">
    <source>
        <dbReference type="ARBA" id="ARBA00023270"/>
    </source>
</evidence>
<dbReference type="GO" id="GO:0009089">
    <property type="term" value="P:lysine biosynthetic process via diaminopimelate"/>
    <property type="evidence" value="ECO:0007669"/>
    <property type="project" value="UniProtKB-UniRule"/>
</dbReference>
<keyword evidence="17" id="KW-1185">Reference proteome</keyword>
<dbReference type="RefSeq" id="WP_146956782.1">
    <property type="nucleotide sequence ID" value="NZ_CP042467.1"/>
</dbReference>
<feature type="active site" description="Proton donor/acceptor" evidence="12 14">
    <location>
        <position position="134"/>
    </location>
</feature>
<comment type="caution">
    <text evidence="12">Was originally thought to be a dihydrodipicolinate synthase (DHDPS), catalyzing the condensation of (S)-aspartate-beta-semialdehyde [(S)-ASA] and pyruvate to dihydrodipicolinate (DHDP). However, it was shown in E.coli that the product of the enzymatic reaction is not dihydrodipicolinate but in fact (4S)-4-hydroxy-2,3,4,5-tetrahydro-(2S)-dipicolinic acid (HTPA), and that the consecutive dehydration reaction leading to DHDP is not spontaneous but catalyzed by DapB.</text>
</comment>
<evidence type="ECO:0000256" key="13">
    <source>
        <dbReference type="PIRNR" id="PIRNR001365"/>
    </source>
</evidence>
<comment type="pathway">
    <text evidence="2 12">Amino-acid biosynthesis; L-lysine biosynthesis via DAP pathway; (S)-tetrahydrodipicolinate from L-aspartate: step 3/4.</text>
</comment>
<comment type="subcellular location">
    <subcellularLocation>
        <location evidence="12">Cytoplasm</location>
    </subcellularLocation>
</comment>
<name>A0A5B8XJA3_9DELT</name>
<dbReference type="PROSITE" id="PS00666">
    <property type="entry name" value="DHDPS_2"/>
    <property type="match status" value="1"/>
</dbReference>
<accession>A0A5B8XJA3</accession>
<evidence type="ECO:0000256" key="14">
    <source>
        <dbReference type="PIRSR" id="PIRSR001365-1"/>
    </source>
</evidence>
<evidence type="ECO:0000313" key="16">
    <source>
        <dbReference type="EMBL" id="QED25850.1"/>
    </source>
</evidence>
<sequence>MAFSGAYTALITPFKNSEVDHKALSELVERQIDGKIDGLVPCGTTGESATLTEQERLAVIKTVVDQARGRVPIIAGTGSNDTAKSIAFTKAVSEIKGVDAALVVAPYYNKPGQRGLVLHFEAIANASPLPLVLYNVPGRTVISLSAPTVATLAKHPNIVAIKEASADMVLGTDILSTVPGDFDVLSGDDFTTLPLVCLGGKGCISVVSNLAPTLMHDLVQAGLNSDLKTARELHQKVVPFAKILFSDSNPVPTKAGAALLGWCSDEARLPLYSPDEALKERVAQGLKELGLLS</sequence>
<dbReference type="InterPro" id="IPR020625">
    <property type="entry name" value="Schiff_base-form_aldolases_AS"/>
</dbReference>
<dbReference type="CDD" id="cd00950">
    <property type="entry name" value="DHDPS"/>
    <property type="match status" value="1"/>
</dbReference>
<dbReference type="Pfam" id="PF00701">
    <property type="entry name" value="DHDPS"/>
    <property type="match status" value="1"/>
</dbReference>
<dbReference type="EMBL" id="CP042467">
    <property type="protein sequence ID" value="QED25850.1"/>
    <property type="molecule type" value="Genomic_DNA"/>
</dbReference>
<dbReference type="GO" id="GO:0005829">
    <property type="term" value="C:cytosol"/>
    <property type="evidence" value="ECO:0007669"/>
    <property type="project" value="TreeGrafter"/>
</dbReference>
<dbReference type="InterPro" id="IPR002220">
    <property type="entry name" value="DapA-like"/>
</dbReference>
<dbReference type="Gene3D" id="3.20.20.70">
    <property type="entry name" value="Aldolase class I"/>
    <property type="match status" value="1"/>
</dbReference>
<dbReference type="AlphaFoldDB" id="A0A5B8XJA3"/>
<evidence type="ECO:0000256" key="9">
    <source>
        <dbReference type="ARBA" id="ARBA00023239"/>
    </source>
</evidence>
<dbReference type="PANTHER" id="PTHR12128:SF66">
    <property type="entry name" value="4-HYDROXY-2-OXOGLUTARATE ALDOLASE, MITOCHONDRIAL"/>
    <property type="match status" value="1"/>
</dbReference>
<dbReference type="OrthoDB" id="9782828at2"/>
<organism evidence="16 17">
    <name type="scientific">Microvenator marinus</name>
    <dbReference type="NCBI Taxonomy" id="2600177"/>
    <lineage>
        <taxon>Bacteria</taxon>
        <taxon>Deltaproteobacteria</taxon>
        <taxon>Bradymonadales</taxon>
        <taxon>Microvenatoraceae</taxon>
        <taxon>Microvenator</taxon>
    </lineage>
</organism>
<keyword evidence="7 12" id="KW-0220">Diaminopimelate biosynthesis</keyword>
<evidence type="ECO:0000313" key="17">
    <source>
        <dbReference type="Proteomes" id="UP000321595"/>
    </source>
</evidence>
<keyword evidence="6 12" id="KW-0028">Amino-acid biosynthesis</keyword>
<evidence type="ECO:0000256" key="12">
    <source>
        <dbReference type="HAMAP-Rule" id="MF_00418"/>
    </source>
</evidence>
<protein>
    <recommendedName>
        <fullName evidence="4 12">4-hydroxy-tetrahydrodipicolinate synthase</fullName>
        <shortName evidence="12">HTPA synthase</shortName>
        <ecNumber evidence="4 12">4.3.3.7</ecNumber>
    </recommendedName>
</protein>
<keyword evidence="10 12" id="KW-0704">Schiff base</keyword>
<dbReference type="KEGG" id="bbae:FRD01_00935"/>
<proteinExistence type="inferred from homology"/>
<dbReference type="PRINTS" id="PR00146">
    <property type="entry name" value="DHPICSNTHASE"/>
</dbReference>
<comment type="function">
    <text evidence="1 12">Catalyzes the condensation of (S)-aspartate-beta-semialdehyde [(S)-ASA] and pyruvate to 4-hydroxy-tetrahydrodipicolinate (HTPA).</text>
</comment>
<dbReference type="PIRSF" id="PIRSF001365">
    <property type="entry name" value="DHDPS"/>
    <property type="match status" value="1"/>
</dbReference>
<dbReference type="SMART" id="SM01130">
    <property type="entry name" value="DHDPS"/>
    <property type="match status" value="1"/>
</dbReference>
<dbReference type="PROSITE" id="PS00665">
    <property type="entry name" value="DHDPS_1"/>
    <property type="match status" value="1"/>
</dbReference>
<dbReference type="Proteomes" id="UP000321595">
    <property type="component" value="Chromosome"/>
</dbReference>